<evidence type="ECO:0000313" key="1">
    <source>
        <dbReference type="EMBL" id="KAI8035761.1"/>
    </source>
</evidence>
<reference evidence="1" key="1">
    <citation type="journal article" date="2023" name="Genome Biol. Evol.">
        <title>Long-read-based Genome Assembly of Drosophila gunungcola Reveals Fewer Chemosensory Genes in Flower-breeding Species.</title>
        <authorList>
            <person name="Negi A."/>
            <person name="Liao B.Y."/>
            <person name="Yeh S.D."/>
        </authorList>
    </citation>
    <scope>NUCLEOTIDE SEQUENCE</scope>
    <source>
        <strain evidence="1">Sukarami</strain>
    </source>
</reference>
<evidence type="ECO:0000313" key="2">
    <source>
        <dbReference type="Proteomes" id="UP001059596"/>
    </source>
</evidence>
<name>A0A9P9YFA1_9MUSC</name>
<comment type="caution">
    <text evidence="1">The sequence shown here is derived from an EMBL/GenBank/DDBJ whole genome shotgun (WGS) entry which is preliminary data.</text>
</comment>
<keyword evidence="2" id="KW-1185">Reference proteome</keyword>
<proteinExistence type="predicted"/>
<dbReference type="AlphaFoldDB" id="A0A9P9YFA1"/>
<sequence length="70" mass="7973">RTRRPRRTCPDNRPWSRISIASLCPIGCQIIFPFNMQSGDVLTPPSQPPTTTHHTTHRKAKSLLLFHSLP</sequence>
<dbReference type="Proteomes" id="UP001059596">
    <property type="component" value="Unassembled WGS sequence"/>
</dbReference>
<accession>A0A9P9YFA1</accession>
<dbReference type="EMBL" id="JAMKOV010000031">
    <property type="protein sequence ID" value="KAI8035761.1"/>
    <property type="molecule type" value="Genomic_DNA"/>
</dbReference>
<gene>
    <name evidence="1" type="ORF">M5D96_011511</name>
</gene>
<organism evidence="1 2">
    <name type="scientific">Drosophila gunungcola</name>
    <name type="common">fruit fly</name>
    <dbReference type="NCBI Taxonomy" id="103775"/>
    <lineage>
        <taxon>Eukaryota</taxon>
        <taxon>Metazoa</taxon>
        <taxon>Ecdysozoa</taxon>
        <taxon>Arthropoda</taxon>
        <taxon>Hexapoda</taxon>
        <taxon>Insecta</taxon>
        <taxon>Pterygota</taxon>
        <taxon>Neoptera</taxon>
        <taxon>Endopterygota</taxon>
        <taxon>Diptera</taxon>
        <taxon>Brachycera</taxon>
        <taxon>Muscomorpha</taxon>
        <taxon>Ephydroidea</taxon>
        <taxon>Drosophilidae</taxon>
        <taxon>Drosophila</taxon>
        <taxon>Sophophora</taxon>
    </lineage>
</organism>
<protein>
    <submittedName>
        <fullName evidence="1">Uncharacterized protein</fullName>
    </submittedName>
</protein>
<feature type="non-terminal residue" evidence="1">
    <location>
        <position position="70"/>
    </location>
</feature>